<feature type="compositionally biased region" description="Polar residues" evidence="16">
    <location>
        <begin position="1903"/>
        <end position="1914"/>
    </location>
</feature>
<keyword evidence="12" id="KW-1015">Disulfide bond</keyword>
<dbReference type="FunFam" id="2.60.40.10:FF:000028">
    <property type="entry name" value="Neuronal cell adhesion molecule"/>
    <property type="match status" value="1"/>
</dbReference>
<evidence type="ECO:0000256" key="7">
    <source>
        <dbReference type="ARBA" id="ARBA00022889"/>
    </source>
</evidence>
<dbReference type="InParanoid" id="A0A7M7H7C4"/>
<dbReference type="PANTHER" id="PTHR44170">
    <property type="entry name" value="PROTEIN SIDEKICK"/>
    <property type="match status" value="1"/>
</dbReference>
<dbReference type="CDD" id="cd20956">
    <property type="entry name" value="IgI_4_Dscam"/>
    <property type="match status" value="1"/>
</dbReference>
<feature type="chain" id="PRO_5029557917" description="Down syndrome cell adhesion molecule-like protein Dscam2" evidence="18">
    <location>
        <begin position="36"/>
        <end position="2009"/>
    </location>
</feature>
<dbReference type="InterPro" id="IPR013783">
    <property type="entry name" value="Ig-like_fold"/>
</dbReference>
<dbReference type="EnsemblMetazoa" id="XM_008209770">
    <property type="protein sequence ID" value="XP_008207992"/>
    <property type="gene ID" value="LOC100117404"/>
</dbReference>
<feature type="domain" description="Ig-like" evidence="19">
    <location>
        <begin position="1382"/>
        <end position="1470"/>
    </location>
</feature>
<feature type="transmembrane region" description="Helical" evidence="17">
    <location>
        <begin position="1685"/>
        <end position="1710"/>
    </location>
</feature>
<dbReference type="InterPro" id="IPR013106">
    <property type="entry name" value="Ig_V-set"/>
</dbReference>
<keyword evidence="22" id="KW-1185">Reference proteome</keyword>
<evidence type="ECO:0000256" key="8">
    <source>
        <dbReference type="ARBA" id="ARBA00022902"/>
    </source>
</evidence>
<dbReference type="FunFam" id="2.60.40.10:FF:000017">
    <property type="entry name" value="Down syndrome cell adhesion molecule b"/>
    <property type="match status" value="1"/>
</dbReference>
<evidence type="ECO:0000259" key="20">
    <source>
        <dbReference type="PROSITE" id="PS50853"/>
    </source>
</evidence>
<dbReference type="SUPFAM" id="SSF49265">
    <property type="entry name" value="Fibronectin type III"/>
    <property type="match status" value="3"/>
</dbReference>
<keyword evidence="11 17" id="KW-0472">Membrane</keyword>
<evidence type="ECO:0000256" key="4">
    <source>
        <dbReference type="ARBA" id="ARBA00022692"/>
    </source>
</evidence>
<feature type="region of interest" description="Disordered" evidence="16">
    <location>
        <begin position="1059"/>
        <end position="1081"/>
    </location>
</feature>
<feature type="domain" description="Fibronectin type-III" evidence="20">
    <location>
        <begin position="946"/>
        <end position="1070"/>
    </location>
</feature>
<protein>
    <recommendedName>
        <fullName evidence="23">Down syndrome cell adhesion molecule-like protein Dscam2</fullName>
    </recommendedName>
</protein>
<feature type="compositionally biased region" description="Polar residues" evidence="16">
    <location>
        <begin position="1867"/>
        <end position="1878"/>
    </location>
</feature>
<feature type="signal peptide" evidence="18">
    <location>
        <begin position="1"/>
        <end position="35"/>
    </location>
</feature>
<feature type="region of interest" description="Disordered" evidence="16">
    <location>
        <begin position="1901"/>
        <end position="1981"/>
    </location>
</feature>
<dbReference type="RefSeq" id="XP_008207992.2">
    <property type="nucleotide sequence ID" value="XM_008209770.3"/>
</dbReference>
<dbReference type="InterPro" id="IPR003598">
    <property type="entry name" value="Ig_sub2"/>
</dbReference>
<evidence type="ECO:0000256" key="9">
    <source>
        <dbReference type="ARBA" id="ARBA00022989"/>
    </source>
</evidence>
<dbReference type="PANTHER" id="PTHR44170:SF6">
    <property type="entry name" value="CONTACTIN"/>
    <property type="match status" value="1"/>
</dbReference>
<feature type="region of interest" description="Disordered" evidence="16">
    <location>
        <begin position="1865"/>
        <end position="1886"/>
    </location>
</feature>
<keyword evidence="6" id="KW-0677">Repeat</keyword>
<evidence type="ECO:0000256" key="12">
    <source>
        <dbReference type="ARBA" id="ARBA00023157"/>
    </source>
</evidence>
<keyword evidence="10" id="KW-0770">Synapse</keyword>
<feature type="compositionally biased region" description="Basic and acidic residues" evidence="16">
    <location>
        <begin position="1774"/>
        <end position="1783"/>
    </location>
</feature>
<dbReference type="InterPro" id="IPR003599">
    <property type="entry name" value="Ig_sub"/>
</dbReference>
<dbReference type="SMART" id="SM00409">
    <property type="entry name" value="IG"/>
    <property type="match status" value="10"/>
</dbReference>
<organism evidence="21 22">
    <name type="scientific">Nasonia vitripennis</name>
    <name type="common">Parasitic wasp</name>
    <dbReference type="NCBI Taxonomy" id="7425"/>
    <lineage>
        <taxon>Eukaryota</taxon>
        <taxon>Metazoa</taxon>
        <taxon>Ecdysozoa</taxon>
        <taxon>Arthropoda</taxon>
        <taxon>Hexapoda</taxon>
        <taxon>Insecta</taxon>
        <taxon>Pterygota</taxon>
        <taxon>Neoptera</taxon>
        <taxon>Endopterygota</taxon>
        <taxon>Hymenoptera</taxon>
        <taxon>Apocrita</taxon>
        <taxon>Proctotrupomorpha</taxon>
        <taxon>Chalcidoidea</taxon>
        <taxon>Pteromalidae</taxon>
        <taxon>Pteromalinae</taxon>
        <taxon>Nasonia</taxon>
    </lineage>
</organism>
<dbReference type="Pfam" id="PF13927">
    <property type="entry name" value="Ig_3"/>
    <property type="match status" value="2"/>
</dbReference>
<feature type="domain" description="Fibronectin type-III" evidence="20">
    <location>
        <begin position="1472"/>
        <end position="1565"/>
    </location>
</feature>
<dbReference type="Gene3D" id="2.60.40.10">
    <property type="entry name" value="Immunoglobulins"/>
    <property type="match status" value="16"/>
</dbReference>
<dbReference type="PROSITE" id="PS50835">
    <property type="entry name" value="IG_LIKE"/>
    <property type="match status" value="10"/>
</dbReference>
<proteinExistence type="predicted"/>
<keyword evidence="13" id="KW-0325">Glycoprotein</keyword>
<evidence type="ECO:0000256" key="15">
    <source>
        <dbReference type="ARBA" id="ARBA00034103"/>
    </source>
</evidence>
<evidence type="ECO:0000256" key="18">
    <source>
        <dbReference type="SAM" id="SignalP"/>
    </source>
</evidence>
<dbReference type="Pfam" id="PF07679">
    <property type="entry name" value="I-set"/>
    <property type="match status" value="6"/>
</dbReference>
<dbReference type="SUPFAM" id="SSF48726">
    <property type="entry name" value="Immunoglobulin"/>
    <property type="match status" value="10"/>
</dbReference>
<feature type="domain" description="Ig-like" evidence="19">
    <location>
        <begin position="652"/>
        <end position="741"/>
    </location>
</feature>
<dbReference type="SMART" id="SM00060">
    <property type="entry name" value="FN3"/>
    <property type="match status" value="6"/>
</dbReference>
<accession>A0A7M7H7C4</accession>
<dbReference type="InterPro" id="IPR036116">
    <property type="entry name" value="FN3_sf"/>
</dbReference>
<dbReference type="GO" id="GO:0045202">
    <property type="term" value="C:synapse"/>
    <property type="evidence" value="ECO:0007669"/>
    <property type="project" value="UniProtKB-SubCell"/>
</dbReference>
<dbReference type="FunFam" id="2.60.40.10:FF:000719">
    <property type="entry name" value="nephrin isoform X1"/>
    <property type="match status" value="1"/>
</dbReference>
<dbReference type="InterPro" id="IPR056754">
    <property type="entry name" value="DSCAM/DSCAML_C"/>
</dbReference>
<evidence type="ECO:0000256" key="5">
    <source>
        <dbReference type="ARBA" id="ARBA00022729"/>
    </source>
</evidence>
<dbReference type="SMART" id="SM00408">
    <property type="entry name" value="IGc2"/>
    <property type="match status" value="10"/>
</dbReference>
<keyword evidence="8" id="KW-0524">Neurogenesis</keyword>
<feature type="domain" description="Ig-like" evidence="19">
    <location>
        <begin position="746"/>
        <end position="841"/>
    </location>
</feature>
<dbReference type="CTD" id="42103"/>
<feature type="domain" description="Ig-like" evidence="19">
    <location>
        <begin position="435"/>
        <end position="556"/>
    </location>
</feature>
<evidence type="ECO:0000256" key="1">
    <source>
        <dbReference type="ARBA" id="ARBA00004236"/>
    </source>
</evidence>
<dbReference type="GeneID" id="100117404"/>
<dbReference type="GO" id="GO:0005886">
    <property type="term" value="C:plasma membrane"/>
    <property type="evidence" value="ECO:0007669"/>
    <property type="project" value="UniProtKB-SubCell"/>
</dbReference>
<feature type="domain" description="Ig-like" evidence="19">
    <location>
        <begin position="561"/>
        <end position="645"/>
    </location>
</feature>
<keyword evidence="4 17" id="KW-0812">Transmembrane</keyword>
<dbReference type="FunCoup" id="A0A7M7H7C4">
    <property type="interactions" value="69"/>
</dbReference>
<evidence type="ECO:0000313" key="21">
    <source>
        <dbReference type="EnsemblMetazoa" id="XP_008207992"/>
    </source>
</evidence>
<keyword evidence="5 18" id="KW-0732">Signal</keyword>
<evidence type="ECO:0000256" key="11">
    <source>
        <dbReference type="ARBA" id="ARBA00023136"/>
    </source>
</evidence>
<dbReference type="Pfam" id="PF00047">
    <property type="entry name" value="ig"/>
    <property type="match status" value="1"/>
</dbReference>
<dbReference type="SMART" id="SM00406">
    <property type="entry name" value="IGv"/>
    <property type="match status" value="3"/>
</dbReference>
<dbReference type="Pfam" id="PF25059">
    <property type="entry name" value="FN3_DSCAM-DSCAML_C"/>
    <property type="match status" value="1"/>
</dbReference>
<feature type="region of interest" description="Disordered" evidence="16">
    <location>
        <begin position="225"/>
        <end position="247"/>
    </location>
</feature>
<dbReference type="Proteomes" id="UP000002358">
    <property type="component" value="Chromosome 2"/>
</dbReference>
<dbReference type="PROSITE" id="PS50853">
    <property type="entry name" value="FN3"/>
    <property type="match status" value="6"/>
</dbReference>
<dbReference type="FunFam" id="2.60.40.10:FF:000104">
    <property type="entry name" value="Down syndrome cell adhesion molecule b"/>
    <property type="match status" value="1"/>
</dbReference>
<keyword evidence="14" id="KW-0393">Immunoglobulin domain</keyword>
<evidence type="ECO:0000256" key="14">
    <source>
        <dbReference type="ARBA" id="ARBA00023319"/>
    </source>
</evidence>
<feature type="domain" description="Fibronectin type-III" evidence="20">
    <location>
        <begin position="1075"/>
        <end position="1175"/>
    </location>
</feature>
<feature type="domain" description="Fibronectin type-III" evidence="20">
    <location>
        <begin position="1569"/>
        <end position="1661"/>
    </location>
</feature>
<dbReference type="KEGG" id="nvi:100117404"/>
<evidence type="ECO:0000313" key="22">
    <source>
        <dbReference type="Proteomes" id="UP000002358"/>
    </source>
</evidence>
<evidence type="ECO:0000256" key="16">
    <source>
        <dbReference type="SAM" id="MobiDB-lite"/>
    </source>
</evidence>
<evidence type="ECO:0000256" key="3">
    <source>
        <dbReference type="ARBA" id="ARBA00022475"/>
    </source>
</evidence>
<keyword evidence="7" id="KW-0130">Cell adhesion</keyword>
<keyword evidence="9 17" id="KW-1133">Transmembrane helix</keyword>
<evidence type="ECO:0000256" key="17">
    <source>
        <dbReference type="SAM" id="Phobius"/>
    </source>
</evidence>
<feature type="domain" description="Ig-like" evidence="19">
    <location>
        <begin position="248"/>
        <end position="339"/>
    </location>
</feature>
<dbReference type="FunFam" id="2.60.40.10:FF:000032">
    <property type="entry name" value="palladin isoform X1"/>
    <property type="match status" value="2"/>
</dbReference>
<dbReference type="GO" id="GO:0098609">
    <property type="term" value="P:cell-cell adhesion"/>
    <property type="evidence" value="ECO:0007669"/>
    <property type="project" value="UniProtKB-ARBA"/>
</dbReference>
<reference evidence="21" key="1">
    <citation type="submission" date="2021-01" db="UniProtKB">
        <authorList>
            <consortium name="EnsemblMetazoa"/>
        </authorList>
    </citation>
    <scope>IDENTIFICATION</scope>
</reference>
<evidence type="ECO:0000256" key="10">
    <source>
        <dbReference type="ARBA" id="ARBA00023018"/>
    </source>
</evidence>
<dbReference type="InterPro" id="IPR003961">
    <property type="entry name" value="FN3_dom"/>
</dbReference>
<dbReference type="FunFam" id="2.60.40.10:FF:000093">
    <property type="entry name" value="Down syndrome cell adhesion molecule, isoform B"/>
    <property type="match status" value="1"/>
</dbReference>
<dbReference type="Pfam" id="PF00041">
    <property type="entry name" value="fn3"/>
    <property type="match status" value="5"/>
</dbReference>
<feature type="domain" description="Fibronectin type-III" evidence="20">
    <location>
        <begin position="1282"/>
        <end position="1380"/>
    </location>
</feature>
<evidence type="ECO:0000256" key="2">
    <source>
        <dbReference type="ARBA" id="ARBA00004479"/>
    </source>
</evidence>
<comment type="subcellular location">
    <subcellularLocation>
        <location evidence="1">Cell membrane</location>
    </subcellularLocation>
    <subcellularLocation>
        <location evidence="2">Membrane</location>
        <topology evidence="2">Single-pass type I membrane protein</topology>
    </subcellularLocation>
    <subcellularLocation>
        <location evidence="15">Synapse</location>
    </subcellularLocation>
</comment>
<dbReference type="SMR" id="A0A7M7H7C4"/>
<feature type="domain" description="Ig-like" evidence="19">
    <location>
        <begin position="141"/>
        <end position="238"/>
    </location>
</feature>
<dbReference type="GO" id="GO:0048812">
    <property type="term" value="P:neuron projection morphogenesis"/>
    <property type="evidence" value="ECO:0007669"/>
    <property type="project" value="UniProtKB-ARBA"/>
</dbReference>
<dbReference type="CDD" id="cd00096">
    <property type="entry name" value="Ig"/>
    <property type="match status" value="3"/>
</dbReference>
<name>A0A7M7H7C4_NASVI</name>
<evidence type="ECO:0000259" key="19">
    <source>
        <dbReference type="PROSITE" id="PS50835"/>
    </source>
</evidence>
<feature type="domain" description="Fibronectin type-III" evidence="20">
    <location>
        <begin position="1180"/>
        <end position="1278"/>
    </location>
</feature>
<dbReference type="OrthoDB" id="5969272at2759"/>
<sequence length="2009" mass="221438">MGSCCRRRRWRNTMEPSVLLPLILLIAWEPARTLGQLGPVFVLEPPSTLVFSNTTGSQLSCSAHGSPAPSVTWITSPDQRSVSAVPGLRQLLGNGTLYFPPFLAQDFRAEIHNARYRCRASNSVGTVLSREVTLRAVLTVPGYEVRVNRSPVVEGNNAVLSCNAREDIKEHLTVTSWYRDESILLPGSTDTGGRFVVTSQGDLHIKQARQEDGRATYSCLTRHSLTGETRKSEPASLPVTEPSSTMPPKLMQRSQIAISAERDSDVHLTCSAQGNPPPQFTWYRDVNGRSVPVESYGRTQLWGDLMRIRRVDVQDAGRYVCSARNQFGEQQAETHLSVTSKLNARIQPQLQVVNSGQTATMNCTVEGFPIESVEWLHDGLPVLTAQDTRIRLPAPLVLMIEAIGRRDKGMYQCLVRSDKENAQATAELRLGDTVPELQYTFIEQTLRPGPPVSLRCSATGSPPPSFTWLLDGDPLNEIASSHRYAIHNGGRRISNSERGVMRSRCTRRYAIGQYVDQSGDVISHLNISSATTEDGGLYACVASNALASVEHKARLNIWGPPYIRLRIGPVRAIAGRDITIACPYSGYPITSVKWSRGGSALPPDLRHKLDNEGHLTITDVNKNDQGTYTCTVQAGAGQTASRDIRVEVQSPPVMSPLSFPPNLQEGSRAQISCSITSGDLPIHFSWLKDGEPLPSSLNIEETRHDFYSYLVFKDVSSRHSGKYTCVATNKAAKVNQTAELLVKVPPQWTFEPQDVSTLLGNPLYVHCNATGFPPPQITWLRGHARTSNDFQLLTELTDGRLTILPNGTLWTASAGPQHEGHYLCRANNSIGSGLSKVVYVSVNEPARFEFQSKNVTIRRSESVVLDCTVIGDNPINVQWTHNNNRLDTNVHRLSISQVKTDNGLKSQLSIGLSDRQDSGVYRCTADNDYGRSEHFIYLAVQERPDPPSALEVIEIGSRSIKLSWNKGFDGNSPIREYVIQYQPVSHSIMEDDWEPSKTYNISHTPGSFFGIGANPGQNGVQRFEVTSEDQEIALVGGLHPAVTYKFRVFAINSIDTSEPTGPAVAKTQEEAPTQPPQNIEVTSAGPGELIVTWEAPPIESCNGDLLGYIVTWSEQSSSTSGVNQSKSLNVNGWATNKVQLTGLRNFTKYDISIRAFNSIASGPASVPITGTTQEGVPSAPPSRVTCTSLTSQSVKVHWKAPPAHQHGGIIQGYKVFYRPVPTDNMEISTTGEIKKTTSDETYLHTLYKYTNYSIRVLAYTGAGDGVLSDPIYCATEEDVPGPPAGIKALALSSDSILVSWLPPLQPNGRVSKYTVYFREAGSSRHNTYTIHEPPTSSSDTLTKELRDFNERQLYEFWVTASTTPGEGGASIVVSQKTDSKAPARVASFSQVLRKPIKSSVTLSCIVVGNPTPRPLWTYKNSQVTKDKHHEITSDGHLRIHTLEQSVAGNYTCSASNTYGDDSIIYTLIVVMPPRAPTLELQYTTTDSIKLFWNHPDNGGANIQGYVLSYKKDKSGWEEIALSPEHTEYTLTGLKCGSSYVAHLTAQNRVGTGDPSPLISAITKGTAPLVPKERDIIIANATSVRLYLLNWPNGDCPIEYYTVEFRKKVGAEQWNLVTSQATDNIIIRDLKPATWYSLRLTAHNDAGSTQALMDFATTTLSGVSIGPINDLVMDEDSMRSASSYKALYVAIPLVCTIILIVSAVVVGYVMLKRNGRGNYLGDILPGQQQTGLGLNPQHQPHHHLSSCMSTVQLKSTAERDNRRNHQVYTSSPVKQDNHKPPVDHGSEMYEISPYATFSVPGRENRSVTTATLDYTMQFKTFGHLENEDINTIDYERSSVDFERSKTPRWHKQRYFPSIAEAESKMRNNRQGSGSDTSGSPCGECAGPSYRVPVKSCRDVFSRGVESSTESNNEGSPSLGRRRNRQPSGRSTRSSVEDMTLLPPSGFSDSRELIEEECSERDRDNREWHGQSIGTRHGGSLGRLPIEAVETMLARHQQRKEQERQEFTIHV</sequence>
<evidence type="ECO:0000256" key="6">
    <source>
        <dbReference type="ARBA" id="ARBA00022737"/>
    </source>
</evidence>
<evidence type="ECO:0000256" key="13">
    <source>
        <dbReference type="ARBA" id="ARBA00023180"/>
    </source>
</evidence>
<dbReference type="FunFam" id="2.60.40.10:FF:000333">
    <property type="entry name" value="Down syndrome cell adhesion molecule"/>
    <property type="match status" value="1"/>
</dbReference>
<keyword evidence="3" id="KW-1003">Cell membrane</keyword>
<dbReference type="InterPro" id="IPR013151">
    <property type="entry name" value="Immunoglobulin_dom"/>
</dbReference>
<dbReference type="CDD" id="cd00063">
    <property type="entry name" value="FN3"/>
    <property type="match status" value="6"/>
</dbReference>
<feature type="domain" description="Ig-like" evidence="19">
    <location>
        <begin position="845"/>
        <end position="939"/>
    </location>
</feature>
<feature type="domain" description="Ig-like" evidence="19">
    <location>
        <begin position="353"/>
        <end position="429"/>
    </location>
</feature>
<dbReference type="InterPro" id="IPR007110">
    <property type="entry name" value="Ig-like_dom"/>
</dbReference>
<feature type="compositionally biased region" description="Basic and acidic residues" evidence="16">
    <location>
        <begin position="1958"/>
        <end position="1967"/>
    </location>
</feature>
<evidence type="ECO:0008006" key="23">
    <source>
        <dbReference type="Google" id="ProtNLM"/>
    </source>
</evidence>
<feature type="domain" description="Ig-like" evidence="19">
    <location>
        <begin position="39"/>
        <end position="133"/>
    </location>
</feature>
<feature type="region of interest" description="Disordered" evidence="16">
    <location>
        <begin position="1753"/>
        <end position="1783"/>
    </location>
</feature>
<dbReference type="FunFam" id="2.60.40.10:FF:000005">
    <property type="entry name" value="Neuronal cell adhesion molecule"/>
    <property type="match status" value="1"/>
</dbReference>
<dbReference type="InterPro" id="IPR036179">
    <property type="entry name" value="Ig-like_dom_sf"/>
</dbReference>
<dbReference type="InterPro" id="IPR013098">
    <property type="entry name" value="Ig_I-set"/>
</dbReference>